<organism evidence="1 2">
    <name type="scientific">Brachionus plicatilis</name>
    <name type="common">Marine rotifer</name>
    <name type="synonym">Brachionus muelleri</name>
    <dbReference type="NCBI Taxonomy" id="10195"/>
    <lineage>
        <taxon>Eukaryota</taxon>
        <taxon>Metazoa</taxon>
        <taxon>Spiralia</taxon>
        <taxon>Gnathifera</taxon>
        <taxon>Rotifera</taxon>
        <taxon>Eurotatoria</taxon>
        <taxon>Monogononta</taxon>
        <taxon>Pseudotrocha</taxon>
        <taxon>Ploima</taxon>
        <taxon>Brachionidae</taxon>
        <taxon>Brachionus</taxon>
    </lineage>
</organism>
<dbReference type="EMBL" id="REGN01002154">
    <property type="protein sequence ID" value="RNA29916.1"/>
    <property type="molecule type" value="Genomic_DNA"/>
</dbReference>
<protein>
    <submittedName>
        <fullName evidence="1">Uncharacterized protein</fullName>
    </submittedName>
</protein>
<keyword evidence="2" id="KW-1185">Reference proteome</keyword>
<sequence length="194" mass="22627">MSEASSTSVLLSVNNQENQLDNTDNDVEDIEEIQTKSGINTVYDEYATYAYIAEFVESLEQGQIDGKKWSKKEKRVTKLGEKQFYKCSSCSKKMFSVKLRTSLEVQVCIEYGLHQYSNANSKEAWEKSKNRVLKMYQKEGKKPKEISRWLCLQLLEDYVEISQTQISNLIQRLKKQDEPTMTVEMLKNWCYSHS</sequence>
<proteinExistence type="predicted"/>
<reference evidence="1 2" key="1">
    <citation type="journal article" date="2018" name="Sci. Rep.">
        <title>Genomic signatures of local adaptation to the degree of environmental predictability in rotifers.</title>
        <authorList>
            <person name="Franch-Gras L."/>
            <person name="Hahn C."/>
            <person name="Garcia-Roger E.M."/>
            <person name="Carmona M.J."/>
            <person name="Serra M."/>
            <person name="Gomez A."/>
        </authorList>
    </citation>
    <scope>NUCLEOTIDE SEQUENCE [LARGE SCALE GENOMIC DNA]</scope>
    <source>
        <strain evidence="1">HYR1</strain>
    </source>
</reference>
<name>A0A3M7S284_BRAPC</name>
<evidence type="ECO:0000313" key="2">
    <source>
        <dbReference type="Proteomes" id="UP000276133"/>
    </source>
</evidence>
<accession>A0A3M7S284</accession>
<dbReference type="AlphaFoldDB" id="A0A3M7S284"/>
<dbReference type="Proteomes" id="UP000276133">
    <property type="component" value="Unassembled WGS sequence"/>
</dbReference>
<comment type="caution">
    <text evidence="1">The sequence shown here is derived from an EMBL/GenBank/DDBJ whole genome shotgun (WGS) entry which is preliminary data.</text>
</comment>
<evidence type="ECO:0000313" key="1">
    <source>
        <dbReference type="EMBL" id="RNA29916.1"/>
    </source>
</evidence>
<gene>
    <name evidence="1" type="ORF">BpHYR1_025310</name>
</gene>